<dbReference type="InterPro" id="IPR015720">
    <property type="entry name" value="Emp24-like"/>
</dbReference>
<reference evidence="11" key="1">
    <citation type="submission" date="2014-02" db="EMBL/GenBank/DDBJ databases">
        <authorList>
            <person name="Genoscope - CEA"/>
        </authorList>
    </citation>
    <scope>NUCLEOTIDE SEQUENCE</scope>
    <source>
        <strain evidence="11">LS3</strain>
    </source>
</reference>
<feature type="transmembrane region" description="Helical" evidence="9">
    <location>
        <begin position="168"/>
        <end position="194"/>
    </location>
</feature>
<evidence type="ECO:0000256" key="7">
    <source>
        <dbReference type="ARBA" id="ARBA00037847"/>
    </source>
</evidence>
<sequence length="202" mass="22873">MRLFALALATVASAIPLTVKVPASEVRCFYGEVFESGTKVGFSYSVQSGGAFDIDFTLKDPNQNVLFERNKESYGEYLFSARHIGEYQFCFSNDMSTFTDKMVEFELNMDSDLKASLPEPVDTANTDSVEHSISVLEERVSVMLRNLQYYKTRNNRNESTVKSTESRIFYFSMFGLSLMVGMGLLQVVIVQLFFQGSRKQLV</sequence>
<dbReference type="Pfam" id="PF01105">
    <property type="entry name" value="EMP24_GP25L"/>
    <property type="match status" value="1"/>
</dbReference>
<dbReference type="PANTHER" id="PTHR22811">
    <property type="entry name" value="TRANSMEMBRANE EMP24 DOMAIN-CONTAINING PROTEIN"/>
    <property type="match status" value="1"/>
</dbReference>
<dbReference type="EMBL" id="HG937694">
    <property type="protein sequence ID" value="CDP38344.1"/>
    <property type="molecule type" value="Genomic_DNA"/>
</dbReference>
<keyword evidence="6 9" id="KW-0472">Membrane</keyword>
<keyword evidence="4" id="KW-0732">Signal</keyword>
<accession>A0A060TC20</accession>
<dbReference type="SUPFAM" id="SSF101576">
    <property type="entry name" value="Supernatant protein factor (SPF), C-terminal domain"/>
    <property type="match status" value="1"/>
</dbReference>
<keyword evidence="3 8" id="KW-0812">Transmembrane</keyword>
<organism evidence="11">
    <name type="scientific">Blastobotrys adeninivorans</name>
    <name type="common">Yeast</name>
    <name type="synonym">Arxula adeninivorans</name>
    <dbReference type="NCBI Taxonomy" id="409370"/>
    <lineage>
        <taxon>Eukaryota</taxon>
        <taxon>Fungi</taxon>
        <taxon>Dikarya</taxon>
        <taxon>Ascomycota</taxon>
        <taxon>Saccharomycotina</taxon>
        <taxon>Dipodascomycetes</taxon>
        <taxon>Dipodascales</taxon>
        <taxon>Trichomonascaceae</taxon>
        <taxon>Blastobotrys</taxon>
    </lineage>
</organism>
<reference evidence="11" key="2">
    <citation type="submission" date="2014-06" db="EMBL/GenBank/DDBJ databases">
        <title>The complete genome of Blastobotrys (Arxula) adeninivorans LS3 - a yeast of biotechnological interest.</title>
        <authorList>
            <person name="Kunze G."/>
            <person name="Gaillardin C."/>
            <person name="Czernicka M."/>
            <person name="Durrens P."/>
            <person name="Martin T."/>
            <person name="Boer E."/>
            <person name="Gabaldon T."/>
            <person name="Cruz J."/>
            <person name="Talla E."/>
            <person name="Marck C."/>
            <person name="Goffeau A."/>
            <person name="Barbe V."/>
            <person name="Baret P."/>
            <person name="Baronian K."/>
            <person name="Beier S."/>
            <person name="Bleykasten C."/>
            <person name="Bode R."/>
            <person name="Casaregola S."/>
            <person name="Despons L."/>
            <person name="Fairhead C."/>
            <person name="Giersberg M."/>
            <person name="Gierski P."/>
            <person name="Hahnel U."/>
            <person name="Hartmann A."/>
            <person name="Jankowska D."/>
            <person name="Jubin C."/>
            <person name="Jung P."/>
            <person name="Lafontaine I."/>
            <person name="Leh-Louis V."/>
            <person name="Lemaire M."/>
            <person name="Marcet-Houben M."/>
            <person name="Mascher M."/>
            <person name="Morel G."/>
            <person name="Richard G.-F."/>
            <person name="Riechen J."/>
            <person name="Sacerdot C."/>
            <person name="Sarkar A."/>
            <person name="Savel G."/>
            <person name="Schacherer J."/>
            <person name="Sherman D."/>
            <person name="Straub M.-L."/>
            <person name="Stein N."/>
            <person name="Thierry A."/>
            <person name="Trautwein-Schult A."/>
            <person name="Westhof E."/>
            <person name="Worch S."/>
            <person name="Dujon B."/>
            <person name="Souciet J.-L."/>
            <person name="Wincker P."/>
            <person name="Scholz U."/>
            <person name="Neuveglise N."/>
        </authorList>
    </citation>
    <scope>NUCLEOTIDE SEQUENCE</scope>
    <source>
        <strain evidence="11">LS3</strain>
    </source>
</reference>
<dbReference type="PhylomeDB" id="A0A060TC20"/>
<dbReference type="PROSITE" id="PS50866">
    <property type="entry name" value="GOLD"/>
    <property type="match status" value="1"/>
</dbReference>
<comment type="similarity">
    <text evidence="2 8">Belongs to the EMP24/GP25L family.</text>
</comment>
<evidence type="ECO:0000259" key="10">
    <source>
        <dbReference type="PROSITE" id="PS50866"/>
    </source>
</evidence>
<name>A0A060TC20_BLAAD</name>
<evidence type="ECO:0000256" key="6">
    <source>
        <dbReference type="ARBA" id="ARBA00023136"/>
    </source>
</evidence>
<evidence type="ECO:0000256" key="1">
    <source>
        <dbReference type="ARBA" id="ARBA00004479"/>
    </source>
</evidence>
<gene>
    <name evidence="11" type="ORF">GNLVRS02_ARAD1D32582g</name>
</gene>
<evidence type="ECO:0000313" key="11">
    <source>
        <dbReference type="EMBL" id="CDP38344.1"/>
    </source>
</evidence>
<evidence type="ECO:0000256" key="5">
    <source>
        <dbReference type="ARBA" id="ARBA00022989"/>
    </source>
</evidence>
<evidence type="ECO:0000256" key="4">
    <source>
        <dbReference type="ARBA" id="ARBA00022729"/>
    </source>
</evidence>
<comment type="subcellular location">
    <subcellularLocation>
        <location evidence="7">Endomembrane system</location>
        <topology evidence="7">Single-pass membrane protein</topology>
    </subcellularLocation>
    <subcellularLocation>
        <location evidence="1 8">Membrane</location>
        <topology evidence="1 8">Single-pass type I membrane protein</topology>
    </subcellularLocation>
</comment>
<dbReference type="InterPro" id="IPR009038">
    <property type="entry name" value="GOLD_dom"/>
</dbReference>
<keyword evidence="5 9" id="KW-1133">Transmembrane helix</keyword>
<dbReference type="SMART" id="SM01190">
    <property type="entry name" value="EMP24_GP25L"/>
    <property type="match status" value="1"/>
</dbReference>
<proteinExistence type="inferred from homology"/>
<feature type="domain" description="GOLD" evidence="10">
    <location>
        <begin position="26"/>
        <end position="109"/>
    </location>
</feature>
<dbReference type="GO" id="GO:0016020">
    <property type="term" value="C:membrane"/>
    <property type="evidence" value="ECO:0007669"/>
    <property type="project" value="UniProtKB-SubCell"/>
</dbReference>
<dbReference type="InterPro" id="IPR036598">
    <property type="entry name" value="GOLD_dom_sf"/>
</dbReference>
<dbReference type="GO" id="GO:0012505">
    <property type="term" value="C:endomembrane system"/>
    <property type="evidence" value="ECO:0007669"/>
    <property type="project" value="UniProtKB-SubCell"/>
</dbReference>
<dbReference type="AlphaFoldDB" id="A0A060TC20"/>
<protein>
    <submittedName>
        <fullName evidence="11">ARAD1D32582p</fullName>
    </submittedName>
</protein>
<evidence type="ECO:0000256" key="2">
    <source>
        <dbReference type="ARBA" id="ARBA00007104"/>
    </source>
</evidence>
<evidence type="ECO:0000256" key="8">
    <source>
        <dbReference type="RuleBase" id="RU003827"/>
    </source>
</evidence>
<evidence type="ECO:0000256" key="9">
    <source>
        <dbReference type="SAM" id="Phobius"/>
    </source>
</evidence>
<evidence type="ECO:0000256" key="3">
    <source>
        <dbReference type="ARBA" id="ARBA00022692"/>
    </source>
</evidence>